<dbReference type="InterPro" id="IPR001680">
    <property type="entry name" value="WD40_rpt"/>
</dbReference>
<keyword evidence="7" id="KW-0687">Ribonucleoprotein</keyword>
<dbReference type="PANTHER" id="PTHR15052:SF2">
    <property type="entry name" value="GENERAL TRANSCRIPTION FACTOR 3C POLYPEPTIDE 2"/>
    <property type="match status" value="1"/>
</dbReference>
<evidence type="ECO:0000256" key="8">
    <source>
        <dbReference type="SAM" id="MobiDB-lite"/>
    </source>
</evidence>
<keyword evidence="5" id="KW-0804">Transcription</keyword>
<dbReference type="NCBIfam" id="TIGR00280">
    <property type="entry name" value="eL43_euk_arch"/>
    <property type="match status" value="1"/>
</dbReference>
<dbReference type="PANTHER" id="PTHR15052">
    <property type="entry name" value="RNA POLYMERASE III TRANSCRIPTION INITIATION FACTOR COMPLEX SUBUNIT"/>
    <property type="match status" value="1"/>
</dbReference>
<dbReference type="AlphaFoldDB" id="A0AA38GLU0"/>
<dbReference type="GO" id="GO:0000127">
    <property type="term" value="C:transcription factor TFIIIC complex"/>
    <property type="evidence" value="ECO:0007669"/>
    <property type="project" value="TreeGrafter"/>
</dbReference>
<gene>
    <name evidence="9" type="ORF">KI387_005780</name>
</gene>
<evidence type="ECO:0000256" key="2">
    <source>
        <dbReference type="ARBA" id="ARBA00008672"/>
    </source>
</evidence>
<keyword evidence="6" id="KW-0539">Nucleus</keyword>
<dbReference type="Gene3D" id="2.130.10.10">
    <property type="entry name" value="YVTN repeat-like/Quinoprotein amine dehydrogenase"/>
    <property type="match status" value="1"/>
</dbReference>
<keyword evidence="10" id="KW-1185">Reference proteome</keyword>
<dbReference type="Gene3D" id="2.20.25.30">
    <property type="match status" value="1"/>
</dbReference>
<keyword evidence="3" id="KW-0862">Zinc</keyword>
<dbReference type="InterPro" id="IPR015943">
    <property type="entry name" value="WD40/YVTN_repeat-like_dom_sf"/>
</dbReference>
<dbReference type="InterPro" id="IPR002674">
    <property type="entry name" value="Ribosomal_eL43"/>
</dbReference>
<dbReference type="GO" id="GO:0005634">
    <property type="term" value="C:nucleus"/>
    <property type="evidence" value="ECO:0007669"/>
    <property type="project" value="UniProtKB-SubCell"/>
</dbReference>
<dbReference type="GO" id="GO:0005840">
    <property type="term" value="C:ribosome"/>
    <property type="evidence" value="ECO:0007669"/>
    <property type="project" value="UniProtKB-KW"/>
</dbReference>
<dbReference type="InterPro" id="IPR011332">
    <property type="entry name" value="Ribosomal_zn-bd"/>
</dbReference>
<dbReference type="EMBL" id="JAHRHJ020000002">
    <property type="protein sequence ID" value="KAH9325602.1"/>
    <property type="molecule type" value="Genomic_DNA"/>
</dbReference>
<name>A0AA38GLU0_TAXCH</name>
<dbReference type="InterPro" id="IPR052416">
    <property type="entry name" value="GTF3C_component"/>
</dbReference>
<sequence>YLAVGAHPPGCSLHTLGVPVTGKGVVQIWSILNANLKEKASPSKRQKMRGKRQLDKSGPVHQENGNSNSIASVLFKEPVVGQSSVSEPVKLPDKYVDEETHGIELFDQMIGEEGNEEDGIHIGIPVNFQYQDCSDSKLTAQEVRNRMKDKVQSEVIDDTNEVLRENTSINSVSCIGVVGVNDTTRKHIRSTDRKAKSSTAASSVDDNSTIPLEDSYLPRMVLCLAHEGEVAWDVKWQPLTEKDLRNQHRLGFLAVLLGDGSMQVWDVPVPSAVYFSFTSNNTRGGLDPRFIKLEPVFKCSKLRSDGRQSIPLTLEWSTSTPHDLLLAGCHDGTVAVWKFSPKSLSSQDVRPIICFTADAVPIRALAWAPHEGDAESKNLIVTGGHGGSLRFWDLRDPFRPLWDLHLSRGIITSLDWLHEPRCIILSMDDGTLRILSLCKAALDTPVTGRPFCGTQFQGLQSYYCSSFTIWSVQASRLTGLVAYCSVDGSALHFQLTTKAVEKDKMRHRTPHYTCGSFEEEGSRTFKIISPSLLSPVPMKKSLNEWSDTPRSIRGFLSESNQALRTNINVAAENKYIHSGLSELVAVSDEDTVIPSKKRIAKKSKKATGGKHSAKHIKKDVGDLSLVPASQCRRSGVEGIGCSGFEKYPSKQISVHKVRWNSNPGSERWLCYGGAAGIVRQRVAWKWKWLTVFCQSFTLGPFESTSEPIVMKIFHEMTIFLSYILGSGHNTVGVVVAVANSNSYGMAKRTKKVGIVGKYGTRYGASLRKQIKKMEVSQHSKYFCEFCGKFAVKRKAVGIWGCKDCGKVKAGGAYTLNTPSAVTVRSTIRRLREQTEG</sequence>
<dbReference type="HAMAP" id="MF_00327">
    <property type="entry name" value="Ribosomal_eL43"/>
    <property type="match status" value="1"/>
</dbReference>
<feature type="non-terminal residue" evidence="9">
    <location>
        <position position="836"/>
    </location>
</feature>
<comment type="similarity">
    <text evidence="2">Belongs to the eukaryotic ribosomal protein eL43 family.</text>
</comment>
<evidence type="ECO:0000256" key="1">
    <source>
        <dbReference type="ARBA" id="ARBA00004123"/>
    </source>
</evidence>
<dbReference type="GO" id="GO:1990904">
    <property type="term" value="C:ribonucleoprotein complex"/>
    <property type="evidence" value="ECO:0007669"/>
    <property type="project" value="UniProtKB-KW"/>
</dbReference>
<evidence type="ECO:0000256" key="5">
    <source>
        <dbReference type="ARBA" id="ARBA00023163"/>
    </source>
</evidence>
<dbReference type="InterPro" id="IPR036322">
    <property type="entry name" value="WD40_repeat_dom_sf"/>
</dbReference>
<evidence type="ECO:0000256" key="7">
    <source>
        <dbReference type="ARBA" id="ARBA00023274"/>
    </source>
</evidence>
<evidence type="ECO:0000256" key="3">
    <source>
        <dbReference type="ARBA" id="ARBA00022833"/>
    </source>
</evidence>
<dbReference type="InterPro" id="IPR011331">
    <property type="entry name" value="Ribosomal_eL37/eL43"/>
</dbReference>
<evidence type="ECO:0000256" key="4">
    <source>
        <dbReference type="ARBA" id="ARBA00022980"/>
    </source>
</evidence>
<dbReference type="GO" id="GO:0006383">
    <property type="term" value="P:transcription by RNA polymerase III"/>
    <property type="evidence" value="ECO:0007669"/>
    <property type="project" value="TreeGrafter"/>
</dbReference>
<accession>A0AA38GLU0</accession>
<evidence type="ECO:0000256" key="6">
    <source>
        <dbReference type="ARBA" id="ARBA00023242"/>
    </source>
</evidence>
<dbReference type="Proteomes" id="UP000824469">
    <property type="component" value="Unassembled WGS sequence"/>
</dbReference>
<evidence type="ECO:0000313" key="9">
    <source>
        <dbReference type="EMBL" id="KAH9325602.1"/>
    </source>
</evidence>
<dbReference type="GO" id="GO:0006412">
    <property type="term" value="P:translation"/>
    <property type="evidence" value="ECO:0007669"/>
    <property type="project" value="InterPro"/>
</dbReference>
<dbReference type="SMART" id="SM00320">
    <property type="entry name" value="WD40"/>
    <property type="match status" value="5"/>
</dbReference>
<keyword evidence="4" id="KW-0689">Ribosomal protein</keyword>
<organism evidence="9 10">
    <name type="scientific">Taxus chinensis</name>
    <name type="common">Chinese yew</name>
    <name type="synonym">Taxus wallichiana var. chinensis</name>
    <dbReference type="NCBI Taxonomy" id="29808"/>
    <lineage>
        <taxon>Eukaryota</taxon>
        <taxon>Viridiplantae</taxon>
        <taxon>Streptophyta</taxon>
        <taxon>Embryophyta</taxon>
        <taxon>Tracheophyta</taxon>
        <taxon>Spermatophyta</taxon>
        <taxon>Pinopsida</taxon>
        <taxon>Pinidae</taxon>
        <taxon>Conifers II</taxon>
        <taxon>Cupressales</taxon>
        <taxon>Taxaceae</taxon>
        <taxon>Taxus</taxon>
    </lineage>
</organism>
<evidence type="ECO:0008006" key="11">
    <source>
        <dbReference type="Google" id="ProtNLM"/>
    </source>
</evidence>
<proteinExistence type="inferred from homology"/>
<feature type="compositionally biased region" description="Basic residues" evidence="8">
    <location>
        <begin position="42"/>
        <end position="51"/>
    </location>
</feature>
<dbReference type="FunFam" id="2.20.25.30:FF:000002">
    <property type="entry name" value="60S ribosomal protein L37a"/>
    <property type="match status" value="1"/>
</dbReference>
<reference evidence="9 10" key="1">
    <citation type="journal article" date="2021" name="Nat. Plants">
        <title>The Taxus genome provides insights into paclitaxel biosynthesis.</title>
        <authorList>
            <person name="Xiong X."/>
            <person name="Gou J."/>
            <person name="Liao Q."/>
            <person name="Li Y."/>
            <person name="Zhou Q."/>
            <person name="Bi G."/>
            <person name="Li C."/>
            <person name="Du R."/>
            <person name="Wang X."/>
            <person name="Sun T."/>
            <person name="Guo L."/>
            <person name="Liang H."/>
            <person name="Lu P."/>
            <person name="Wu Y."/>
            <person name="Zhang Z."/>
            <person name="Ro D.K."/>
            <person name="Shang Y."/>
            <person name="Huang S."/>
            <person name="Yan J."/>
        </authorList>
    </citation>
    <scope>NUCLEOTIDE SEQUENCE [LARGE SCALE GENOMIC DNA]</scope>
    <source>
        <strain evidence="9">Ta-2019</strain>
    </source>
</reference>
<evidence type="ECO:0000313" key="10">
    <source>
        <dbReference type="Proteomes" id="UP000824469"/>
    </source>
</evidence>
<comment type="caution">
    <text evidence="9">The sequence shown here is derived from an EMBL/GenBank/DDBJ whole genome shotgun (WGS) entry which is preliminary data.</text>
</comment>
<dbReference type="Pfam" id="PF01780">
    <property type="entry name" value="Ribosomal_L37ae"/>
    <property type="match status" value="1"/>
</dbReference>
<dbReference type="SUPFAM" id="SSF50978">
    <property type="entry name" value="WD40 repeat-like"/>
    <property type="match status" value="1"/>
</dbReference>
<comment type="subcellular location">
    <subcellularLocation>
        <location evidence="1">Nucleus</location>
    </subcellularLocation>
</comment>
<feature type="region of interest" description="Disordered" evidence="8">
    <location>
        <begin position="39"/>
        <end position="68"/>
    </location>
</feature>
<protein>
    <recommendedName>
        <fullName evidence="11">60S ribosomal protein L37a</fullName>
    </recommendedName>
</protein>
<dbReference type="SUPFAM" id="SSF57829">
    <property type="entry name" value="Zn-binding ribosomal proteins"/>
    <property type="match status" value="1"/>
</dbReference>
<dbReference type="GO" id="GO:0003735">
    <property type="term" value="F:structural constituent of ribosome"/>
    <property type="evidence" value="ECO:0007669"/>
    <property type="project" value="InterPro"/>
</dbReference>
<feature type="non-terminal residue" evidence="9">
    <location>
        <position position="1"/>
    </location>
</feature>